<proteinExistence type="predicted"/>
<keyword evidence="3" id="KW-1185">Reference proteome</keyword>
<dbReference type="Gene3D" id="3.10.129.10">
    <property type="entry name" value="Hotdog Thioesterase"/>
    <property type="match status" value="1"/>
</dbReference>
<dbReference type="EMBL" id="BMCP01000002">
    <property type="protein sequence ID" value="GGE40075.1"/>
    <property type="molecule type" value="Genomic_DNA"/>
</dbReference>
<organism evidence="2 3">
    <name type="scientific">Agaricicola taiwanensis</name>
    <dbReference type="NCBI Taxonomy" id="591372"/>
    <lineage>
        <taxon>Bacteria</taxon>
        <taxon>Pseudomonadati</taxon>
        <taxon>Pseudomonadota</taxon>
        <taxon>Alphaproteobacteria</taxon>
        <taxon>Rhodobacterales</taxon>
        <taxon>Paracoccaceae</taxon>
        <taxon>Agaricicola</taxon>
    </lineage>
</organism>
<dbReference type="RefSeq" id="WP_188409304.1">
    <property type="nucleotide sequence ID" value="NZ_BMCP01000002.1"/>
</dbReference>
<reference evidence="2" key="2">
    <citation type="submission" date="2020-09" db="EMBL/GenBank/DDBJ databases">
        <authorList>
            <person name="Sun Q."/>
            <person name="Sedlacek I."/>
        </authorList>
    </citation>
    <scope>NUCLEOTIDE SEQUENCE</scope>
    <source>
        <strain evidence="2">CCM 7684</strain>
    </source>
</reference>
<dbReference type="PANTHER" id="PTHR43664">
    <property type="entry name" value="MONOAMINE OXIDASE-RELATED"/>
    <property type="match status" value="1"/>
</dbReference>
<dbReference type="InterPro" id="IPR029069">
    <property type="entry name" value="HotDog_dom_sf"/>
</dbReference>
<sequence>MTVCYEDFTPGEIVSYGARTITREEITAFATLYDPQPMHLDEAATANTMLGGLAASGWHTICILMRLNVDHMLKDSASMGAPGVKEVKWLKPVRPGDTLSVRRTTLEARLSQSRPDMGFVGFLFELLNQKGEVVMTQENVMMIGRRGTGDAHVS</sequence>
<dbReference type="AlphaFoldDB" id="A0A8J2YDI5"/>
<evidence type="ECO:0000313" key="3">
    <source>
        <dbReference type="Proteomes" id="UP000602745"/>
    </source>
</evidence>
<gene>
    <name evidence="2" type="ORF">GCM10007276_16740</name>
</gene>
<evidence type="ECO:0000259" key="1">
    <source>
        <dbReference type="Pfam" id="PF01575"/>
    </source>
</evidence>
<reference evidence="2" key="1">
    <citation type="journal article" date="2014" name="Int. J. Syst. Evol. Microbiol.">
        <title>Complete genome sequence of Corynebacterium casei LMG S-19264T (=DSM 44701T), isolated from a smear-ripened cheese.</title>
        <authorList>
            <consortium name="US DOE Joint Genome Institute (JGI-PGF)"/>
            <person name="Walter F."/>
            <person name="Albersmeier A."/>
            <person name="Kalinowski J."/>
            <person name="Ruckert C."/>
        </authorList>
    </citation>
    <scope>NUCLEOTIDE SEQUENCE</scope>
    <source>
        <strain evidence="2">CCM 7684</strain>
    </source>
</reference>
<accession>A0A8J2YDI5</accession>
<protein>
    <submittedName>
        <fullName evidence="2">Enoyl-CoA hydratase</fullName>
    </submittedName>
</protein>
<dbReference type="CDD" id="cd03454">
    <property type="entry name" value="YdeM"/>
    <property type="match status" value="1"/>
</dbReference>
<comment type="caution">
    <text evidence="2">The sequence shown here is derived from an EMBL/GenBank/DDBJ whole genome shotgun (WGS) entry which is preliminary data.</text>
</comment>
<dbReference type="InterPro" id="IPR052342">
    <property type="entry name" value="MCH/BMMD"/>
</dbReference>
<name>A0A8J2YDI5_9RHOB</name>
<dbReference type="PANTHER" id="PTHR43664:SF1">
    <property type="entry name" value="BETA-METHYLMALYL-COA DEHYDRATASE"/>
    <property type="match status" value="1"/>
</dbReference>
<dbReference type="SUPFAM" id="SSF54637">
    <property type="entry name" value="Thioesterase/thiol ester dehydrase-isomerase"/>
    <property type="match status" value="1"/>
</dbReference>
<feature type="domain" description="MaoC-like" evidence="1">
    <location>
        <begin position="17"/>
        <end position="107"/>
    </location>
</feature>
<dbReference type="Proteomes" id="UP000602745">
    <property type="component" value="Unassembled WGS sequence"/>
</dbReference>
<evidence type="ECO:0000313" key="2">
    <source>
        <dbReference type="EMBL" id="GGE40075.1"/>
    </source>
</evidence>
<dbReference type="Pfam" id="PF01575">
    <property type="entry name" value="MaoC_dehydratas"/>
    <property type="match status" value="1"/>
</dbReference>
<dbReference type="InterPro" id="IPR002539">
    <property type="entry name" value="MaoC-like_dom"/>
</dbReference>